<dbReference type="InterPro" id="IPR038883">
    <property type="entry name" value="AN11006-like"/>
</dbReference>
<evidence type="ECO:0000256" key="1">
    <source>
        <dbReference type="SAM" id="MobiDB-lite"/>
    </source>
</evidence>
<dbReference type="PANTHER" id="PTHR42085:SF1">
    <property type="entry name" value="F-BOX DOMAIN-CONTAINING PROTEIN"/>
    <property type="match status" value="1"/>
</dbReference>
<keyword evidence="3" id="KW-1185">Reference proteome</keyword>
<name>A0A8K0VUH9_9PLEO</name>
<organism evidence="2 3">
    <name type="scientific">Paraphoma chrysanthemicola</name>
    <dbReference type="NCBI Taxonomy" id="798071"/>
    <lineage>
        <taxon>Eukaryota</taxon>
        <taxon>Fungi</taxon>
        <taxon>Dikarya</taxon>
        <taxon>Ascomycota</taxon>
        <taxon>Pezizomycotina</taxon>
        <taxon>Dothideomycetes</taxon>
        <taxon>Pleosporomycetidae</taxon>
        <taxon>Pleosporales</taxon>
        <taxon>Pleosporineae</taxon>
        <taxon>Phaeosphaeriaceae</taxon>
        <taxon>Paraphoma</taxon>
    </lineage>
</organism>
<feature type="region of interest" description="Disordered" evidence="1">
    <location>
        <begin position="1"/>
        <end position="21"/>
    </location>
</feature>
<dbReference type="PANTHER" id="PTHR42085">
    <property type="entry name" value="F-BOX DOMAIN-CONTAINING PROTEIN"/>
    <property type="match status" value="1"/>
</dbReference>
<feature type="compositionally biased region" description="Polar residues" evidence="1">
    <location>
        <begin position="12"/>
        <end position="21"/>
    </location>
</feature>
<evidence type="ECO:0000313" key="2">
    <source>
        <dbReference type="EMBL" id="KAH7077409.1"/>
    </source>
</evidence>
<feature type="compositionally biased region" description="Basic residues" evidence="1">
    <location>
        <begin position="1"/>
        <end position="11"/>
    </location>
</feature>
<proteinExistence type="predicted"/>
<dbReference type="EMBL" id="JAGMVJ010000018">
    <property type="protein sequence ID" value="KAH7077409.1"/>
    <property type="molecule type" value="Genomic_DNA"/>
</dbReference>
<dbReference type="AlphaFoldDB" id="A0A8K0VUH9"/>
<reference evidence="2" key="1">
    <citation type="journal article" date="2021" name="Nat. Commun.">
        <title>Genetic determinants of endophytism in the Arabidopsis root mycobiome.</title>
        <authorList>
            <person name="Mesny F."/>
            <person name="Miyauchi S."/>
            <person name="Thiergart T."/>
            <person name="Pickel B."/>
            <person name="Atanasova L."/>
            <person name="Karlsson M."/>
            <person name="Huettel B."/>
            <person name="Barry K.W."/>
            <person name="Haridas S."/>
            <person name="Chen C."/>
            <person name="Bauer D."/>
            <person name="Andreopoulos W."/>
            <person name="Pangilinan J."/>
            <person name="LaButti K."/>
            <person name="Riley R."/>
            <person name="Lipzen A."/>
            <person name="Clum A."/>
            <person name="Drula E."/>
            <person name="Henrissat B."/>
            <person name="Kohler A."/>
            <person name="Grigoriev I.V."/>
            <person name="Martin F.M."/>
            <person name="Hacquard S."/>
        </authorList>
    </citation>
    <scope>NUCLEOTIDE SEQUENCE</scope>
    <source>
        <strain evidence="2">MPI-SDFR-AT-0120</strain>
    </source>
</reference>
<accession>A0A8K0VUH9</accession>
<dbReference type="OrthoDB" id="62952at2759"/>
<sequence length="234" mass="26855">MPFWARKHSNRSKLPTATPDQNSINSPLLRLPGELRNLIYSYTIYPSLNAVIVSHETQPHQFGKTVLSLPLFRVSHQVRAEALSYLVTNKRLRICGYDAAAAFLECIGPAARNVKALTIAQPFIWDQKVQLEPVDRCIHYLDQASDLAYIRIEHGMVNWPEEPNQNMKFFDQRVTEKWNKFMEDKEHVHFGHGFGSYDSKSPYYGSVTGRAGSMLDVMDPGSKVVFERNVMYLY</sequence>
<dbReference type="Proteomes" id="UP000813461">
    <property type="component" value="Unassembled WGS sequence"/>
</dbReference>
<gene>
    <name evidence="2" type="ORF">FB567DRAFT_149296</name>
</gene>
<comment type="caution">
    <text evidence="2">The sequence shown here is derived from an EMBL/GenBank/DDBJ whole genome shotgun (WGS) entry which is preliminary data.</text>
</comment>
<protein>
    <submittedName>
        <fullName evidence="2">Uncharacterized protein</fullName>
    </submittedName>
</protein>
<evidence type="ECO:0000313" key="3">
    <source>
        <dbReference type="Proteomes" id="UP000813461"/>
    </source>
</evidence>